<feature type="domain" description="Ubiquitin-like" evidence="7">
    <location>
        <begin position="2"/>
        <end position="62"/>
    </location>
</feature>
<dbReference type="GO" id="GO:0003735">
    <property type="term" value="F:structural constituent of ribosome"/>
    <property type="evidence" value="ECO:0007669"/>
    <property type="project" value="InterPro"/>
</dbReference>
<organism evidence="8">
    <name type="scientific">Lygus hesperus</name>
    <name type="common">Western plant bug</name>
    <dbReference type="NCBI Taxonomy" id="30085"/>
    <lineage>
        <taxon>Eukaryota</taxon>
        <taxon>Metazoa</taxon>
        <taxon>Ecdysozoa</taxon>
        <taxon>Arthropoda</taxon>
        <taxon>Hexapoda</taxon>
        <taxon>Insecta</taxon>
        <taxon>Pterygota</taxon>
        <taxon>Neoptera</taxon>
        <taxon>Paraneoptera</taxon>
        <taxon>Hemiptera</taxon>
        <taxon>Heteroptera</taxon>
        <taxon>Panheteroptera</taxon>
        <taxon>Cimicomorpha</taxon>
        <taxon>Miridae</taxon>
        <taxon>Mirini</taxon>
        <taxon>Lygus</taxon>
    </lineage>
</organism>
<sequence>MVQVFVRNVDGSVVSIDASQLETVECIKQRIATMVDVPSEEQHLLYNCAELQDTLTLGSLGLFTDATAVFDLSISLEAGAKKRKRVYTTPKRVKHKGKKIKMRILNCFTFVNDDIELNRLECDRCGAGYYMANHKVRHTCGNCGRTITIVS</sequence>
<dbReference type="SUPFAM" id="SSF54236">
    <property type="entry name" value="Ubiquitin-like"/>
    <property type="match status" value="1"/>
</dbReference>
<dbReference type="SMART" id="SM01402">
    <property type="entry name" value="Ribosomal_S27"/>
    <property type="match status" value="1"/>
</dbReference>
<dbReference type="InterPro" id="IPR000626">
    <property type="entry name" value="Ubiquitin-like_dom"/>
</dbReference>
<dbReference type="SMART" id="SM00213">
    <property type="entry name" value="UBQ"/>
    <property type="match status" value="1"/>
</dbReference>
<evidence type="ECO:0000256" key="6">
    <source>
        <dbReference type="ARBA" id="ARBA00023274"/>
    </source>
</evidence>
<keyword evidence="3" id="KW-1017">Isopeptide bond</keyword>
<comment type="similarity">
    <text evidence="2">In the C-terminal section; belongs to the eukaryotic ribosomal protein eS31 family.</text>
</comment>
<keyword evidence="5 8" id="KW-0689">Ribosomal protein</keyword>
<dbReference type="InterPro" id="IPR002906">
    <property type="entry name" value="Ribosomal_eS31"/>
</dbReference>
<dbReference type="AlphaFoldDB" id="A0A0A9YPA9"/>
<keyword evidence="6" id="KW-0687">Ribonucleoprotein</keyword>
<dbReference type="CDD" id="cd17039">
    <property type="entry name" value="Ubl_ubiquitin_like"/>
    <property type="match status" value="1"/>
</dbReference>
<reference evidence="8" key="2">
    <citation type="submission" date="2014-07" db="EMBL/GenBank/DDBJ databases">
        <authorList>
            <person name="Hull J."/>
        </authorList>
    </citation>
    <scope>NUCLEOTIDE SEQUENCE</scope>
</reference>
<protein>
    <submittedName>
        <fullName evidence="8">Ubiquitin-40S ribosomal protein S27a</fullName>
    </submittedName>
</protein>
<dbReference type="Gene3D" id="3.10.20.90">
    <property type="entry name" value="Phosphatidylinositol 3-kinase Catalytic Subunit, Chain A, domain 1"/>
    <property type="match status" value="1"/>
</dbReference>
<dbReference type="InterPro" id="IPR038582">
    <property type="entry name" value="Ribosomal_eS31_euk-type_sf"/>
</dbReference>
<evidence type="ECO:0000256" key="5">
    <source>
        <dbReference type="ARBA" id="ARBA00022980"/>
    </source>
</evidence>
<evidence type="ECO:0000256" key="1">
    <source>
        <dbReference type="ARBA" id="ARBA00008373"/>
    </source>
</evidence>
<keyword evidence="4" id="KW-0862">Zinc</keyword>
<dbReference type="InterPro" id="IPR029071">
    <property type="entry name" value="Ubiquitin-like_domsf"/>
</dbReference>
<reference evidence="8" key="1">
    <citation type="journal article" date="2014" name="PLoS ONE">
        <title>Transcriptome-Based Identification of ABC Transporters in the Western Tarnished Plant Bug Lygus hesperus.</title>
        <authorList>
            <person name="Hull J.J."/>
            <person name="Chaney K."/>
            <person name="Geib S.M."/>
            <person name="Fabrick J.A."/>
            <person name="Brent C.S."/>
            <person name="Walsh D."/>
            <person name="Lavine L.C."/>
        </authorList>
    </citation>
    <scope>NUCLEOTIDE SEQUENCE</scope>
</reference>
<proteinExistence type="inferred from homology"/>
<dbReference type="Pfam" id="PF00240">
    <property type="entry name" value="ubiquitin"/>
    <property type="match status" value="1"/>
</dbReference>
<dbReference type="EMBL" id="GBHO01010671">
    <property type="protein sequence ID" value="JAG32933.1"/>
    <property type="molecule type" value="Transcribed_RNA"/>
</dbReference>
<dbReference type="GO" id="GO:1990904">
    <property type="term" value="C:ribonucleoprotein complex"/>
    <property type="evidence" value="ECO:0007669"/>
    <property type="project" value="UniProtKB-KW"/>
</dbReference>
<evidence type="ECO:0000313" key="8">
    <source>
        <dbReference type="EMBL" id="JAG32933.1"/>
    </source>
</evidence>
<evidence type="ECO:0000256" key="3">
    <source>
        <dbReference type="ARBA" id="ARBA00022499"/>
    </source>
</evidence>
<dbReference type="SUPFAM" id="SSF57829">
    <property type="entry name" value="Zn-binding ribosomal proteins"/>
    <property type="match status" value="1"/>
</dbReference>
<accession>A0A0A9YPA9</accession>
<comment type="similarity">
    <text evidence="1">In the N-terminal section; belongs to the ubiquitin family.</text>
</comment>
<dbReference type="Gene3D" id="6.20.50.150">
    <property type="match status" value="1"/>
</dbReference>
<evidence type="ECO:0000256" key="2">
    <source>
        <dbReference type="ARBA" id="ARBA00009891"/>
    </source>
</evidence>
<dbReference type="Pfam" id="PF01599">
    <property type="entry name" value="Ribosomal_S27"/>
    <property type="match status" value="1"/>
</dbReference>
<name>A0A0A9YPA9_LYGHE</name>
<evidence type="ECO:0000256" key="4">
    <source>
        <dbReference type="ARBA" id="ARBA00022833"/>
    </source>
</evidence>
<evidence type="ECO:0000259" key="7">
    <source>
        <dbReference type="PROSITE" id="PS50053"/>
    </source>
</evidence>
<dbReference type="GO" id="GO:0006412">
    <property type="term" value="P:translation"/>
    <property type="evidence" value="ECO:0007669"/>
    <property type="project" value="InterPro"/>
</dbReference>
<dbReference type="PROSITE" id="PS50053">
    <property type="entry name" value="UBIQUITIN_2"/>
    <property type="match status" value="1"/>
</dbReference>
<dbReference type="GO" id="GO:0005840">
    <property type="term" value="C:ribosome"/>
    <property type="evidence" value="ECO:0007669"/>
    <property type="project" value="UniProtKB-KW"/>
</dbReference>
<gene>
    <name evidence="8" type="primary">ubi3</name>
    <name evidence="8" type="ORF">CM83_13347</name>
</gene>
<dbReference type="InterPro" id="IPR011332">
    <property type="entry name" value="Ribosomal_zn-bd"/>
</dbReference>